<dbReference type="GO" id="GO:0015833">
    <property type="term" value="P:peptide transport"/>
    <property type="evidence" value="ECO:0007669"/>
    <property type="project" value="TreeGrafter"/>
</dbReference>
<dbReference type="SUPFAM" id="SSF53850">
    <property type="entry name" value="Periplasmic binding protein-like II"/>
    <property type="match status" value="1"/>
</dbReference>
<dbReference type="FunFam" id="3.90.76.10:FF:000004">
    <property type="entry name" value="Peptide ABC transporter substrate-binding protein"/>
    <property type="match status" value="1"/>
</dbReference>
<feature type="domain" description="Solute-binding protein family 5" evidence="5">
    <location>
        <begin position="86"/>
        <end position="506"/>
    </location>
</feature>
<dbReference type="InterPro" id="IPR039424">
    <property type="entry name" value="SBP_5"/>
</dbReference>
<sequence>MIFNFTSQVRCEFVRFVSLGMAIVLSLGLSGCNPHLFRTQAAQVPQLVLSTLTDPKTFNPALIQEFPNISLFCFEGLTKSDGLTGKIQPALAESWQISEDRKRIVFKLREGLKWSDGQPLTADDVVFTFETIFNPKIPTDWKDSLKVGLQGAFPTVKKLDDLRVEFTLPEPFAPLLNALSGAPDNIVILPKHVLGESVRTIASDGNPQFLSTWGTNTDPKTLVVNGAYQIESFLGGQRLVYRRNPYYWRKDAQGNRLPYVDRIIWQFIENVDTQLLRFRSGDLDVMGDARPLRPEYFSLLKREEQRGNFKLKNGGAWSGTLYMAFNLNKATAKNGKPIVDPIKSRWFNTLAFRQAVAYAIDRDKMNNNIFRGLGTIQNSPITVQSPFFLSPKDGLKTYDYNLARSRELLKSAGFKPNTQGQLLDSEGNRVRFTLITNAGNKVREAIGAQIKQDLSKIGIQLDFNPINFNTLIDKTSTSRDWDAHMIGFTGGVEPHGAANLWMSGGGSHSFNLKQQAGQQPIQGWEANDWEKDIDRLFIEGARELDQAKRQKIYAQFQKIVQEQLPVIHLVNDSALMVARDRVQGLKYSGLPSWGLWNIDELRIKED</sequence>
<dbReference type="PANTHER" id="PTHR30290:SF9">
    <property type="entry name" value="OLIGOPEPTIDE-BINDING PROTEIN APPA"/>
    <property type="match status" value="1"/>
</dbReference>
<evidence type="ECO:0000256" key="1">
    <source>
        <dbReference type="ARBA" id="ARBA00005695"/>
    </source>
</evidence>
<protein>
    <submittedName>
        <fullName evidence="6">Peptide ABC transporter substrate-binding protein</fullName>
    </submittedName>
</protein>
<evidence type="ECO:0000256" key="2">
    <source>
        <dbReference type="ARBA" id="ARBA00022448"/>
    </source>
</evidence>
<keyword evidence="4" id="KW-0812">Transmembrane</keyword>
<dbReference type="Proteomes" id="UP000238634">
    <property type="component" value="Unassembled WGS sequence"/>
</dbReference>
<evidence type="ECO:0000313" key="6">
    <source>
        <dbReference type="EMBL" id="PSB17193.1"/>
    </source>
</evidence>
<dbReference type="GO" id="GO:0042597">
    <property type="term" value="C:periplasmic space"/>
    <property type="evidence" value="ECO:0007669"/>
    <property type="project" value="UniProtKB-ARBA"/>
</dbReference>
<dbReference type="GO" id="GO:0043190">
    <property type="term" value="C:ATP-binding cassette (ABC) transporter complex"/>
    <property type="evidence" value="ECO:0007669"/>
    <property type="project" value="InterPro"/>
</dbReference>
<dbReference type="PIRSF" id="PIRSF002741">
    <property type="entry name" value="MppA"/>
    <property type="match status" value="1"/>
</dbReference>
<comment type="similarity">
    <text evidence="1">Belongs to the bacterial solute-binding protein 5 family.</text>
</comment>
<keyword evidence="2" id="KW-0813">Transport</keyword>
<evidence type="ECO:0000256" key="3">
    <source>
        <dbReference type="ARBA" id="ARBA00022729"/>
    </source>
</evidence>
<evidence type="ECO:0000313" key="7">
    <source>
        <dbReference type="Proteomes" id="UP000238634"/>
    </source>
</evidence>
<dbReference type="GO" id="GO:1904680">
    <property type="term" value="F:peptide transmembrane transporter activity"/>
    <property type="evidence" value="ECO:0007669"/>
    <property type="project" value="TreeGrafter"/>
</dbReference>
<keyword evidence="7" id="KW-1185">Reference proteome</keyword>
<evidence type="ECO:0000259" key="5">
    <source>
        <dbReference type="Pfam" id="PF00496"/>
    </source>
</evidence>
<accession>A0A2T1D9S6</accession>
<dbReference type="InterPro" id="IPR030678">
    <property type="entry name" value="Peptide/Ni-bd"/>
</dbReference>
<dbReference type="AlphaFoldDB" id="A0A2T1D9S6"/>
<reference evidence="6 7" key="1">
    <citation type="submission" date="2018-02" db="EMBL/GenBank/DDBJ databases">
        <authorList>
            <person name="Cohen D.B."/>
            <person name="Kent A.D."/>
        </authorList>
    </citation>
    <scope>NUCLEOTIDE SEQUENCE [LARGE SCALE GENOMIC DNA]</scope>
    <source>
        <strain evidence="6 7">ULC007</strain>
    </source>
</reference>
<evidence type="ECO:0000256" key="4">
    <source>
        <dbReference type="SAM" id="Phobius"/>
    </source>
</evidence>
<keyword evidence="3" id="KW-0732">Signal</keyword>
<dbReference type="EMBL" id="PVWG01000031">
    <property type="protein sequence ID" value="PSB17193.1"/>
    <property type="molecule type" value="Genomic_DNA"/>
</dbReference>
<dbReference type="RefSeq" id="WP_073074098.1">
    <property type="nucleotide sequence ID" value="NZ_MPPI01000029.1"/>
</dbReference>
<feature type="transmembrane region" description="Helical" evidence="4">
    <location>
        <begin position="12"/>
        <end position="31"/>
    </location>
</feature>
<dbReference type="OrthoDB" id="9796817at2"/>
<gene>
    <name evidence="6" type="ORF">C7B65_19390</name>
</gene>
<dbReference type="STRING" id="1920490.GCA_001895925_05211"/>
<name>A0A2T1D9S6_9CYAN</name>
<dbReference type="Gene3D" id="3.90.76.10">
    <property type="entry name" value="Dipeptide-binding Protein, Domain 1"/>
    <property type="match status" value="1"/>
</dbReference>
<dbReference type="InterPro" id="IPR000914">
    <property type="entry name" value="SBP_5_dom"/>
</dbReference>
<dbReference type="CDD" id="cd08500">
    <property type="entry name" value="PBP2_NikA_DppA_OppA_like_4"/>
    <property type="match status" value="1"/>
</dbReference>
<dbReference type="Gene3D" id="3.10.105.10">
    <property type="entry name" value="Dipeptide-binding Protein, Domain 3"/>
    <property type="match status" value="1"/>
</dbReference>
<keyword evidence="4" id="KW-0472">Membrane</keyword>
<comment type="caution">
    <text evidence="6">The sequence shown here is derived from an EMBL/GenBank/DDBJ whole genome shotgun (WGS) entry which is preliminary data.</text>
</comment>
<reference evidence="6 7" key="2">
    <citation type="submission" date="2018-03" db="EMBL/GenBank/DDBJ databases">
        <title>The ancient ancestry and fast evolution of plastids.</title>
        <authorList>
            <person name="Moore K.R."/>
            <person name="Magnabosco C."/>
            <person name="Momper L."/>
            <person name="Gold D.A."/>
            <person name="Bosak T."/>
            <person name="Fournier G.P."/>
        </authorList>
    </citation>
    <scope>NUCLEOTIDE SEQUENCE [LARGE SCALE GENOMIC DNA]</scope>
    <source>
        <strain evidence="6 7">ULC007</strain>
    </source>
</reference>
<dbReference type="Pfam" id="PF00496">
    <property type="entry name" value="SBP_bac_5"/>
    <property type="match status" value="1"/>
</dbReference>
<proteinExistence type="inferred from homology"/>
<dbReference type="Gene3D" id="3.40.190.10">
    <property type="entry name" value="Periplasmic binding protein-like II"/>
    <property type="match status" value="1"/>
</dbReference>
<organism evidence="6 7">
    <name type="scientific">Phormidesmis priestleyi ULC007</name>
    <dbReference type="NCBI Taxonomy" id="1920490"/>
    <lineage>
        <taxon>Bacteria</taxon>
        <taxon>Bacillati</taxon>
        <taxon>Cyanobacteriota</taxon>
        <taxon>Cyanophyceae</taxon>
        <taxon>Leptolyngbyales</taxon>
        <taxon>Leptolyngbyaceae</taxon>
        <taxon>Phormidesmis</taxon>
    </lineage>
</organism>
<keyword evidence="4" id="KW-1133">Transmembrane helix</keyword>
<dbReference type="PANTHER" id="PTHR30290">
    <property type="entry name" value="PERIPLASMIC BINDING COMPONENT OF ABC TRANSPORTER"/>
    <property type="match status" value="1"/>
</dbReference>